<dbReference type="SUPFAM" id="SSF47384">
    <property type="entry name" value="Homodimeric domain of signal transducing histidine kinase"/>
    <property type="match status" value="1"/>
</dbReference>
<dbReference type="PANTHER" id="PTHR43065:SF10">
    <property type="entry name" value="PEROXIDE STRESS-ACTIVATED HISTIDINE KINASE MAK3"/>
    <property type="match status" value="1"/>
</dbReference>
<evidence type="ECO:0000259" key="9">
    <source>
        <dbReference type="PROSITE" id="PS50109"/>
    </source>
</evidence>
<dbReference type="GO" id="GO:0005524">
    <property type="term" value="F:ATP binding"/>
    <property type="evidence" value="ECO:0007669"/>
    <property type="project" value="UniProtKB-KW"/>
</dbReference>
<dbReference type="InterPro" id="IPR000014">
    <property type="entry name" value="PAS"/>
</dbReference>
<dbReference type="SUPFAM" id="SSF55874">
    <property type="entry name" value="ATPase domain of HSP90 chaperone/DNA topoisomerase II/histidine kinase"/>
    <property type="match status" value="1"/>
</dbReference>
<evidence type="ECO:0000256" key="3">
    <source>
        <dbReference type="ARBA" id="ARBA00022553"/>
    </source>
</evidence>
<keyword evidence="6 10" id="KW-0418">Kinase</keyword>
<sequence>MPEQQMLLEKGSYDILFQQVNLGIVVLNTDFTIVDANKTYLKAVKKSKAEVVGKPCHEIIGGYNMPCTPSQTGFECPLVKTLRTGRSAHIIHEYHTSTDETRYFNIATYPIRDQNDTIVRIIELWRDITKEFSFRCEERIRRMETDMKKLIQEDRMISLGKLVASCVHEINNPIQGLLTFSHLMHTILEEGDPGKEDLEKFKKYVSLMSGELERCGQIVSGLLSFSRESPIDYAEVDINDVLNAVISLTRHKMELTDIRLETKLSSRPLVVMGDSNQLQQCFLNLIFNAIEAMPGGGELLIVSEQDNVSKNFRIEIRDTGYGISDEDLEHIFDPFFTTKEEGKGTGLGLSIVYGMVKNHEGDIQVKSRQGKGTCFVLTFPKL</sequence>
<accession>A0A975BHY4</accession>
<dbReference type="KEGG" id="dmm:dnm_017000"/>
<protein>
    <recommendedName>
        <fullName evidence="2">histidine kinase</fullName>
        <ecNumber evidence="2">2.7.13.3</ecNumber>
    </recommendedName>
</protein>
<evidence type="ECO:0000256" key="5">
    <source>
        <dbReference type="ARBA" id="ARBA00022741"/>
    </source>
</evidence>
<dbReference type="Pfam" id="PF02518">
    <property type="entry name" value="HATPase_c"/>
    <property type="match status" value="1"/>
</dbReference>
<dbReference type="RefSeq" id="WP_207681634.1">
    <property type="nucleotide sequence ID" value="NZ_CP061800.1"/>
</dbReference>
<organism evidence="10 11">
    <name type="scientific">Desulfonema magnum</name>
    <dbReference type="NCBI Taxonomy" id="45655"/>
    <lineage>
        <taxon>Bacteria</taxon>
        <taxon>Pseudomonadati</taxon>
        <taxon>Thermodesulfobacteriota</taxon>
        <taxon>Desulfobacteria</taxon>
        <taxon>Desulfobacterales</taxon>
        <taxon>Desulfococcaceae</taxon>
        <taxon>Desulfonema</taxon>
    </lineage>
</organism>
<proteinExistence type="predicted"/>
<dbReference type="SUPFAM" id="SSF55785">
    <property type="entry name" value="PYP-like sensor domain (PAS domain)"/>
    <property type="match status" value="1"/>
</dbReference>
<dbReference type="GO" id="GO:0000155">
    <property type="term" value="F:phosphorelay sensor kinase activity"/>
    <property type="evidence" value="ECO:0007669"/>
    <property type="project" value="InterPro"/>
</dbReference>
<dbReference type="SMART" id="SM00387">
    <property type="entry name" value="HATPase_c"/>
    <property type="match status" value="1"/>
</dbReference>
<dbReference type="InterPro" id="IPR035965">
    <property type="entry name" value="PAS-like_dom_sf"/>
</dbReference>
<keyword evidence="3" id="KW-0597">Phosphoprotein</keyword>
<dbReference type="PANTHER" id="PTHR43065">
    <property type="entry name" value="SENSOR HISTIDINE KINASE"/>
    <property type="match status" value="1"/>
</dbReference>
<dbReference type="InterPro" id="IPR036097">
    <property type="entry name" value="HisK_dim/P_sf"/>
</dbReference>
<dbReference type="InterPro" id="IPR004358">
    <property type="entry name" value="Sig_transdc_His_kin-like_C"/>
</dbReference>
<gene>
    <name evidence="10" type="ORF">dnm_017000</name>
</gene>
<evidence type="ECO:0000256" key="1">
    <source>
        <dbReference type="ARBA" id="ARBA00000085"/>
    </source>
</evidence>
<comment type="catalytic activity">
    <reaction evidence="1">
        <text>ATP + protein L-histidine = ADP + protein N-phospho-L-histidine.</text>
        <dbReference type="EC" id="2.7.13.3"/>
    </reaction>
</comment>
<dbReference type="Gene3D" id="1.10.287.130">
    <property type="match status" value="1"/>
</dbReference>
<evidence type="ECO:0000313" key="11">
    <source>
        <dbReference type="Proteomes" id="UP000663722"/>
    </source>
</evidence>
<evidence type="ECO:0000256" key="7">
    <source>
        <dbReference type="ARBA" id="ARBA00022840"/>
    </source>
</evidence>
<dbReference type="PRINTS" id="PR00344">
    <property type="entry name" value="BCTRLSENSOR"/>
</dbReference>
<evidence type="ECO:0000256" key="4">
    <source>
        <dbReference type="ARBA" id="ARBA00022679"/>
    </source>
</evidence>
<reference evidence="10" key="1">
    <citation type="journal article" date="2021" name="Microb. Physiol.">
        <title>Proteogenomic Insights into the Physiology of Marine, Sulfate-Reducing, Filamentous Desulfonema limicola and Desulfonema magnum.</title>
        <authorList>
            <person name="Schnaars V."/>
            <person name="Wohlbrand L."/>
            <person name="Scheve S."/>
            <person name="Hinrichs C."/>
            <person name="Reinhardt R."/>
            <person name="Rabus R."/>
        </authorList>
    </citation>
    <scope>NUCLEOTIDE SEQUENCE</scope>
    <source>
        <strain evidence="10">4be13</strain>
    </source>
</reference>
<dbReference type="Pfam" id="PF00512">
    <property type="entry name" value="HisKA"/>
    <property type="match status" value="1"/>
</dbReference>
<dbReference type="InterPro" id="IPR003661">
    <property type="entry name" value="HisK_dim/P_dom"/>
</dbReference>
<dbReference type="EMBL" id="CP061800">
    <property type="protein sequence ID" value="QTA85686.1"/>
    <property type="molecule type" value="Genomic_DNA"/>
</dbReference>
<evidence type="ECO:0000313" key="10">
    <source>
        <dbReference type="EMBL" id="QTA85686.1"/>
    </source>
</evidence>
<dbReference type="Pfam" id="PF08448">
    <property type="entry name" value="PAS_4"/>
    <property type="match status" value="1"/>
</dbReference>
<keyword evidence="8" id="KW-0902">Two-component regulatory system</keyword>
<dbReference type="AlphaFoldDB" id="A0A975BHY4"/>
<dbReference type="EC" id="2.7.13.3" evidence="2"/>
<keyword evidence="7" id="KW-0067">ATP-binding</keyword>
<evidence type="ECO:0000256" key="2">
    <source>
        <dbReference type="ARBA" id="ARBA00012438"/>
    </source>
</evidence>
<dbReference type="CDD" id="cd00130">
    <property type="entry name" value="PAS"/>
    <property type="match status" value="1"/>
</dbReference>
<keyword evidence="5" id="KW-0547">Nucleotide-binding</keyword>
<dbReference type="CDD" id="cd00082">
    <property type="entry name" value="HisKA"/>
    <property type="match status" value="1"/>
</dbReference>
<dbReference type="InterPro" id="IPR013656">
    <property type="entry name" value="PAS_4"/>
</dbReference>
<dbReference type="SMART" id="SM00388">
    <property type="entry name" value="HisKA"/>
    <property type="match status" value="1"/>
</dbReference>
<dbReference type="InterPro" id="IPR003594">
    <property type="entry name" value="HATPase_dom"/>
</dbReference>
<dbReference type="Gene3D" id="3.30.565.10">
    <property type="entry name" value="Histidine kinase-like ATPase, C-terminal domain"/>
    <property type="match status" value="1"/>
</dbReference>
<evidence type="ECO:0000256" key="8">
    <source>
        <dbReference type="ARBA" id="ARBA00023012"/>
    </source>
</evidence>
<keyword evidence="11" id="KW-1185">Reference proteome</keyword>
<dbReference type="InterPro" id="IPR036890">
    <property type="entry name" value="HATPase_C_sf"/>
</dbReference>
<dbReference type="PROSITE" id="PS50109">
    <property type="entry name" value="HIS_KIN"/>
    <property type="match status" value="1"/>
</dbReference>
<dbReference type="Proteomes" id="UP000663722">
    <property type="component" value="Chromosome"/>
</dbReference>
<keyword evidence="4" id="KW-0808">Transferase</keyword>
<name>A0A975BHY4_9BACT</name>
<evidence type="ECO:0000256" key="6">
    <source>
        <dbReference type="ARBA" id="ARBA00022777"/>
    </source>
</evidence>
<dbReference type="Gene3D" id="3.30.450.20">
    <property type="entry name" value="PAS domain"/>
    <property type="match status" value="1"/>
</dbReference>
<dbReference type="InterPro" id="IPR005467">
    <property type="entry name" value="His_kinase_dom"/>
</dbReference>
<feature type="domain" description="Histidine kinase" evidence="9">
    <location>
        <begin position="165"/>
        <end position="382"/>
    </location>
</feature>